<dbReference type="Pfam" id="PF14833">
    <property type="entry name" value="NAD_binding_11"/>
    <property type="match status" value="1"/>
</dbReference>
<evidence type="ECO:0000256" key="4">
    <source>
        <dbReference type="PIRSR" id="PIRSR000103-1"/>
    </source>
</evidence>
<accession>A0A660L571</accession>
<evidence type="ECO:0000256" key="2">
    <source>
        <dbReference type="ARBA" id="ARBA00023002"/>
    </source>
</evidence>
<dbReference type="InterPro" id="IPR029154">
    <property type="entry name" value="HIBADH-like_NADP-bd"/>
</dbReference>
<dbReference type="GO" id="GO:0051287">
    <property type="term" value="F:NAD binding"/>
    <property type="evidence" value="ECO:0007669"/>
    <property type="project" value="InterPro"/>
</dbReference>
<keyword evidence="2" id="KW-0560">Oxidoreductase</keyword>
<dbReference type="Proteomes" id="UP000278962">
    <property type="component" value="Unassembled WGS sequence"/>
</dbReference>
<dbReference type="OrthoDB" id="3185659at2"/>
<dbReference type="Gene3D" id="3.40.50.720">
    <property type="entry name" value="NAD(P)-binding Rossmann-like Domain"/>
    <property type="match status" value="1"/>
</dbReference>
<comment type="caution">
    <text evidence="7">The sequence shown here is derived from an EMBL/GenBank/DDBJ whole genome shotgun (WGS) entry which is preliminary data.</text>
</comment>
<feature type="domain" description="3-hydroxyisobutyrate dehydrogenase-like NAD-binding" evidence="6">
    <location>
        <begin position="147"/>
        <end position="268"/>
    </location>
</feature>
<dbReference type="AlphaFoldDB" id="A0A660L571"/>
<dbReference type="EMBL" id="RBIL01000002">
    <property type="protein sequence ID" value="RKQ88344.1"/>
    <property type="molecule type" value="Genomic_DNA"/>
</dbReference>
<evidence type="ECO:0000259" key="5">
    <source>
        <dbReference type="Pfam" id="PF03446"/>
    </source>
</evidence>
<dbReference type="InterPro" id="IPR008927">
    <property type="entry name" value="6-PGluconate_DH-like_C_sf"/>
</dbReference>
<dbReference type="RefSeq" id="WP_121257782.1">
    <property type="nucleotide sequence ID" value="NZ_RBIL01000002.1"/>
</dbReference>
<dbReference type="GO" id="GO:0016491">
    <property type="term" value="F:oxidoreductase activity"/>
    <property type="evidence" value="ECO:0007669"/>
    <property type="project" value="UniProtKB-KW"/>
</dbReference>
<evidence type="ECO:0000256" key="3">
    <source>
        <dbReference type="ARBA" id="ARBA00023027"/>
    </source>
</evidence>
<dbReference type="InterPro" id="IPR036291">
    <property type="entry name" value="NAD(P)-bd_dom_sf"/>
</dbReference>
<sequence>MELGWIGLGAMGAPMVACLERAGHAVLAFDADPSRTRVASVAEAAGAPVVVVMVATPDQLDAVLEAAAPADDAVLVVMSTVGPAPVQAWAERLPCAVVDAPVSGGVARAEAGDLLIMVAGEEDAVARVRPLLDALARSAPVVGAQPGDGQKVKLVNQLLCGVHIAAAAEALAFAEALGLEAAAVRDVVREGAAASFMLDDRGERMVEGDFDAVKSALDIFVKDMGLVTDAARGATYPAPLASAAEQLYLAGRRAGLGHLDDASLIEVLRGDR</sequence>
<feature type="active site" evidence="4">
    <location>
        <position position="153"/>
    </location>
</feature>
<comment type="similarity">
    <text evidence="1">Belongs to the HIBADH-related family.</text>
</comment>
<evidence type="ECO:0000259" key="6">
    <source>
        <dbReference type="Pfam" id="PF14833"/>
    </source>
</evidence>
<protein>
    <submittedName>
        <fullName evidence="7">3-hydroxyisobutyrate dehydrogenase/putative dehydrogenase</fullName>
    </submittedName>
</protein>
<dbReference type="SUPFAM" id="SSF48179">
    <property type="entry name" value="6-phosphogluconate dehydrogenase C-terminal domain-like"/>
    <property type="match status" value="1"/>
</dbReference>
<keyword evidence="3" id="KW-0520">NAD</keyword>
<dbReference type="SUPFAM" id="SSF51735">
    <property type="entry name" value="NAD(P)-binding Rossmann-fold domains"/>
    <property type="match status" value="1"/>
</dbReference>
<evidence type="ECO:0000256" key="1">
    <source>
        <dbReference type="ARBA" id="ARBA00009080"/>
    </source>
</evidence>
<dbReference type="InterPro" id="IPR006115">
    <property type="entry name" value="6PGDH_NADP-bd"/>
</dbReference>
<dbReference type="PIRSF" id="PIRSF000103">
    <property type="entry name" value="HIBADH"/>
    <property type="match status" value="1"/>
</dbReference>
<dbReference type="InterPro" id="IPR013328">
    <property type="entry name" value="6PGD_dom2"/>
</dbReference>
<proteinExistence type="inferred from homology"/>
<keyword evidence="8" id="KW-1185">Reference proteome</keyword>
<dbReference type="InterPro" id="IPR015815">
    <property type="entry name" value="HIBADH-related"/>
</dbReference>
<dbReference type="Pfam" id="PF03446">
    <property type="entry name" value="NAD_binding_2"/>
    <property type="match status" value="1"/>
</dbReference>
<reference evidence="7 8" key="1">
    <citation type="submission" date="2018-10" db="EMBL/GenBank/DDBJ databases">
        <title>Genomic Encyclopedia of Archaeal and Bacterial Type Strains, Phase II (KMG-II): from individual species to whole genera.</title>
        <authorList>
            <person name="Goeker M."/>
        </authorList>
    </citation>
    <scope>NUCLEOTIDE SEQUENCE [LARGE SCALE GENOMIC DNA]</scope>
    <source>
        <strain evidence="7 8">DSM 14954</strain>
    </source>
</reference>
<feature type="domain" description="6-phosphogluconate dehydrogenase NADP-binding" evidence="5">
    <location>
        <begin position="3"/>
        <end position="141"/>
    </location>
</feature>
<organism evidence="7 8">
    <name type="scientific">Solirubrobacter pauli</name>
    <dbReference type="NCBI Taxonomy" id="166793"/>
    <lineage>
        <taxon>Bacteria</taxon>
        <taxon>Bacillati</taxon>
        <taxon>Actinomycetota</taxon>
        <taxon>Thermoleophilia</taxon>
        <taxon>Solirubrobacterales</taxon>
        <taxon>Solirubrobacteraceae</taxon>
        <taxon>Solirubrobacter</taxon>
    </lineage>
</organism>
<dbReference type="Gene3D" id="1.10.1040.10">
    <property type="entry name" value="N-(1-d-carboxylethyl)-l-norvaline Dehydrogenase, domain 2"/>
    <property type="match status" value="1"/>
</dbReference>
<evidence type="ECO:0000313" key="7">
    <source>
        <dbReference type="EMBL" id="RKQ88344.1"/>
    </source>
</evidence>
<gene>
    <name evidence="7" type="ORF">C8N24_6386</name>
</gene>
<dbReference type="PANTHER" id="PTHR43060">
    <property type="entry name" value="3-HYDROXYISOBUTYRATE DEHYDROGENASE-LIKE 1, MITOCHONDRIAL-RELATED"/>
    <property type="match status" value="1"/>
</dbReference>
<name>A0A660L571_9ACTN</name>
<evidence type="ECO:0000313" key="8">
    <source>
        <dbReference type="Proteomes" id="UP000278962"/>
    </source>
</evidence>
<dbReference type="GO" id="GO:0050661">
    <property type="term" value="F:NADP binding"/>
    <property type="evidence" value="ECO:0007669"/>
    <property type="project" value="InterPro"/>
</dbReference>